<dbReference type="OrthoDB" id="9809594at2"/>
<organism evidence="1 2">
    <name type="scientific">Neolewinella litorea</name>
    <dbReference type="NCBI Taxonomy" id="2562452"/>
    <lineage>
        <taxon>Bacteria</taxon>
        <taxon>Pseudomonadati</taxon>
        <taxon>Bacteroidota</taxon>
        <taxon>Saprospiria</taxon>
        <taxon>Saprospirales</taxon>
        <taxon>Lewinellaceae</taxon>
        <taxon>Neolewinella</taxon>
    </lineage>
</organism>
<evidence type="ECO:0008006" key="3">
    <source>
        <dbReference type="Google" id="ProtNLM"/>
    </source>
</evidence>
<name>A0A4S4NKH7_9BACT</name>
<evidence type="ECO:0000313" key="2">
    <source>
        <dbReference type="Proteomes" id="UP000308528"/>
    </source>
</evidence>
<proteinExistence type="predicted"/>
<dbReference type="PANTHER" id="PTHR21015:SF22">
    <property type="entry name" value="GLYCOSYLTRANSFERASE"/>
    <property type="match status" value="1"/>
</dbReference>
<protein>
    <recommendedName>
        <fullName evidence="3">Glycosyl transferase family 28 C-terminal domain-containing protein</fullName>
    </recommendedName>
</protein>
<dbReference type="SUPFAM" id="SSF53756">
    <property type="entry name" value="UDP-Glycosyltransferase/glycogen phosphorylase"/>
    <property type="match status" value="1"/>
</dbReference>
<dbReference type="RefSeq" id="WP_136457574.1">
    <property type="nucleotide sequence ID" value="NZ_SRSF01000002.1"/>
</dbReference>
<evidence type="ECO:0000313" key="1">
    <source>
        <dbReference type="EMBL" id="THH40374.1"/>
    </source>
</evidence>
<comment type="caution">
    <text evidence="1">The sequence shown here is derived from an EMBL/GenBank/DDBJ whole genome shotgun (WGS) entry which is preliminary data.</text>
</comment>
<reference evidence="1 2" key="1">
    <citation type="submission" date="2019-04" db="EMBL/GenBank/DDBJ databases">
        <title>Lewinella litorea sp. nov., isolated from a marine sand.</title>
        <authorList>
            <person name="Yoon J.-H."/>
        </authorList>
    </citation>
    <scope>NUCLEOTIDE SEQUENCE [LARGE SCALE GENOMIC DNA]</scope>
    <source>
        <strain evidence="1 2">HSMS-39</strain>
    </source>
</reference>
<dbReference type="Proteomes" id="UP000308528">
    <property type="component" value="Unassembled WGS sequence"/>
</dbReference>
<keyword evidence="2" id="KW-1185">Reference proteome</keyword>
<dbReference type="PANTHER" id="PTHR21015">
    <property type="entry name" value="UDP-N-ACETYLGLUCOSAMINE--N-ACETYLMURAMYL-(PENTAPEPTIDE) PYROPHOSPHORYL-UNDECAPRENOL N-ACETYLGLUCOSAMINE TRANSFERASE 1"/>
    <property type="match status" value="1"/>
</dbReference>
<dbReference type="AlphaFoldDB" id="A0A4S4NKH7"/>
<dbReference type="Gene3D" id="3.40.50.2000">
    <property type="entry name" value="Glycogen Phosphorylase B"/>
    <property type="match status" value="1"/>
</dbReference>
<dbReference type="EMBL" id="SRSF01000002">
    <property type="protein sequence ID" value="THH40374.1"/>
    <property type="molecule type" value="Genomic_DNA"/>
</dbReference>
<accession>A0A4S4NKH7</accession>
<gene>
    <name evidence="1" type="ORF">E4021_06465</name>
</gene>
<sequence>MLPSPVGFYAHHHGAGHATRTRLLANALPRNVPVHVFTSATERFAGWERGQVHALPPDVTRGRDPALDLLQGQVLHYAPVDQPGVQQRMALLADWIARHRPSLFVVDLSVEVALFVRLCGVRTTLVRLHGRRDDPAHLAAFGLAERLIAPFPAALEDAHTPQWIREKTLYLGAFSRYDDRTEGRVECRMKLGLSVDERVVTVINGEGGGAREQGQWARIAEAVPEWTFLLVGQVMASGSEPGNLRAVGRQDDTFPYLRAADVVVGSGGTNTMFEIGAARTPYLSLPEPRPFDEQACKMRALERLGLTRIVDPKLSPTQWREALERARQQPVGEWDSLFAGRSLRDAAAELLAPKP</sequence>
<dbReference type="GO" id="GO:0016757">
    <property type="term" value="F:glycosyltransferase activity"/>
    <property type="evidence" value="ECO:0007669"/>
    <property type="project" value="TreeGrafter"/>
</dbReference>